<dbReference type="RefSeq" id="WP_343916085.1">
    <property type="nucleotide sequence ID" value="NZ_BAAAJT010000002.1"/>
</dbReference>
<comment type="caution">
    <text evidence="2">The sequence shown here is derived from an EMBL/GenBank/DDBJ whole genome shotgun (WGS) entry which is preliminary data.</text>
</comment>
<feature type="domain" description="Glyoxalase-like" evidence="1">
    <location>
        <begin position="11"/>
        <end position="109"/>
    </location>
</feature>
<accession>A0ABW4TJV4</accession>
<evidence type="ECO:0000313" key="2">
    <source>
        <dbReference type="EMBL" id="MFD1946176.1"/>
    </source>
</evidence>
<protein>
    <submittedName>
        <fullName evidence="2">VOC family protein</fullName>
    </submittedName>
</protein>
<feature type="domain" description="Glyoxalase-like" evidence="1">
    <location>
        <begin position="132"/>
        <end position="237"/>
    </location>
</feature>
<evidence type="ECO:0000313" key="3">
    <source>
        <dbReference type="Proteomes" id="UP001597351"/>
    </source>
</evidence>
<dbReference type="Pfam" id="PF18029">
    <property type="entry name" value="Glyoxalase_6"/>
    <property type="match status" value="2"/>
</dbReference>
<sequence>MRPFWTSAFLDLAAESHADGLGFWQAATGWSVSPVRGEAGEFVTLLPPAGDDHLRVQRLASGRSRLHLDLHVDDPRAAADRAVSLGAREIADLGYVVLRSPGGFPFCLVTHPASTPAPASSWPGGHRSSVDQVCLDVPAQLHDRELTFWHALTGRELAGSPGHPEFHRLRRPDGEPLHLLVQRLAEPLGEVRAHLDLAASDVAAETARHEALGARVVATFDEWTVLTDPTGAAYCITGRNPQ</sequence>
<dbReference type="Gene3D" id="3.10.180.10">
    <property type="entry name" value="2,3-Dihydroxybiphenyl 1,2-Dioxygenase, domain 1"/>
    <property type="match status" value="2"/>
</dbReference>
<dbReference type="InterPro" id="IPR041581">
    <property type="entry name" value="Glyoxalase_6"/>
</dbReference>
<proteinExistence type="predicted"/>
<keyword evidence="3" id="KW-1185">Reference proteome</keyword>
<dbReference type="InterPro" id="IPR029068">
    <property type="entry name" value="Glyas_Bleomycin-R_OHBP_Dase"/>
</dbReference>
<dbReference type="EMBL" id="JBHUGD010000003">
    <property type="protein sequence ID" value="MFD1946176.1"/>
    <property type="molecule type" value="Genomic_DNA"/>
</dbReference>
<dbReference type="Proteomes" id="UP001597351">
    <property type="component" value="Unassembled WGS sequence"/>
</dbReference>
<dbReference type="SUPFAM" id="SSF54593">
    <property type="entry name" value="Glyoxalase/Bleomycin resistance protein/Dihydroxybiphenyl dioxygenase"/>
    <property type="match status" value="2"/>
</dbReference>
<name>A0ABW4TJV4_9ACTN</name>
<organism evidence="2 3">
    <name type="scientific">Nocardioides aestuarii</name>
    <dbReference type="NCBI Taxonomy" id="252231"/>
    <lineage>
        <taxon>Bacteria</taxon>
        <taxon>Bacillati</taxon>
        <taxon>Actinomycetota</taxon>
        <taxon>Actinomycetes</taxon>
        <taxon>Propionibacteriales</taxon>
        <taxon>Nocardioidaceae</taxon>
        <taxon>Nocardioides</taxon>
    </lineage>
</organism>
<evidence type="ECO:0000259" key="1">
    <source>
        <dbReference type="Pfam" id="PF18029"/>
    </source>
</evidence>
<dbReference type="PANTHER" id="PTHR35908">
    <property type="entry name" value="HYPOTHETICAL FUSION PROTEIN"/>
    <property type="match status" value="1"/>
</dbReference>
<gene>
    <name evidence="2" type="ORF">ACFSDE_05190</name>
</gene>
<reference evidence="3" key="1">
    <citation type="journal article" date="2019" name="Int. J. Syst. Evol. Microbiol.">
        <title>The Global Catalogue of Microorganisms (GCM) 10K type strain sequencing project: providing services to taxonomists for standard genome sequencing and annotation.</title>
        <authorList>
            <consortium name="The Broad Institute Genomics Platform"/>
            <consortium name="The Broad Institute Genome Sequencing Center for Infectious Disease"/>
            <person name="Wu L."/>
            <person name="Ma J."/>
        </authorList>
    </citation>
    <scope>NUCLEOTIDE SEQUENCE [LARGE SCALE GENOMIC DNA]</scope>
    <source>
        <strain evidence="3">CGMCC 1.12477</strain>
    </source>
</reference>
<dbReference type="PANTHER" id="PTHR35908:SF1">
    <property type="entry name" value="CONSERVED PROTEIN"/>
    <property type="match status" value="1"/>
</dbReference>